<dbReference type="Proteomes" id="UP001652625">
    <property type="component" value="Chromosome 03"/>
</dbReference>
<accession>A0ABM4BHT5</accession>
<protein>
    <submittedName>
        <fullName evidence="3">Uncharacterized protein LOC136077987</fullName>
    </submittedName>
</protein>
<gene>
    <name evidence="3" type="primary">LOC136077987</name>
</gene>
<sequence length="686" mass="78603">MLFFYLYKLNLFFPAIMRPKRKFVFYGECKKYLTANFELSQIDIDSNTECNTVCRNGHIFLLFSKNKDSFLKTSQQVTKHFKIKTCKNQVRSLINKSLNWARNFNRAEDSKRFFDFCNKPFLSHISSLPNILLSSGSSDVSHTNMNVLSLLPSGPSTSAGYSQQDVTKHILREKLSPIKQKLKCRLSYLSSRLANSYKERRRKIALLKAELKSLPNQLRVLKQNVKQKEKIIKALRAEIRNLKKLTQKKNYGEQIRRFKAEKKALKLYEKHKLRQLKTKHNATVLTSNRLIASLENDLLQIEEERNVIMPDDEKTYSLQIRMIIYNMLLCNVPTGNIPYLMRKIGLYMGVIVNNIPHRSTVEQMARELGSISDLQAAEWAMHNNNLTLGFNATTQEGVHINSINLTSKDKCLVIALDQLPGGAAFDYESHICTSIDYMAFVYSDFYKSSFNECRNAIIDNISNTISDRVAVNHLTISKVCATWGKNLNELNCHLHPLDTIAVSCRSALQSLESDSCQLFGNDCMAVKIVLTINKMRFIDVKGDPKGFVNFLDENDLPRSIIPRYRGNRLHILFPTCFIFMKHYSEFKNFLTVGTVKCKSLQAILSEAFCNKTAIKEMCVLALFGKLLTGPWMKKFYVSAEDATFDHVSGIQVVKKILLIITNCKSNPAALFRRRTDFLGILLPLTF</sequence>
<evidence type="ECO:0000313" key="2">
    <source>
        <dbReference type="Proteomes" id="UP001652625"/>
    </source>
</evidence>
<proteinExistence type="predicted"/>
<dbReference type="RefSeq" id="XP_065648591.1">
    <property type="nucleotide sequence ID" value="XM_065792519.1"/>
</dbReference>
<feature type="coiled-coil region" evidence="1">
    <location>
        <begin position="204"/>
        <end position="248"/>
    </location>
</feature>
<keyword evidence="2" id="KW-1185">Reference proteome</keyword>
<reference evidence="3" key="1">
    <citation type="submission" date="2025-08" db="UniProtKB">
        <authorList>
            <consortium name="RefSeq"/>
        </authorList>
    </citation>
    <scope>IDENTIFICATION</scope>
</reference>
<organism evidence="2 3">
    <name type="scientific">Hydra vulgaris</name>
    <name type="common">Hydra</name>
    <name type="synonym">Hydra attenuata</name>
    <dbReference type="NCBI Taxonomy" id="6087"/>
    <lineage>
        <taxon>Eukaryota</taxon>
        <taxon>Metazoa</taxon>
        <taxon>Cnidaria</taxon>
        <taxon>Hydrozoa</taxon>
        <taxon>Hydroidolina</taxon>
        <taxon>Anthoathecata</taxon>
        <taxon>Aplanulata</taxon>
        <taxon>Hydridae</taxon>
        <taxon>Hydra</taxon>
    </lineage>
</organism>
<keyword evidence="1" id="KW-0175">Coiled coil</keyword>
<name>A0ABM4BHT5_HYDVU</name>
<evidence type="ECO:0000313" key="3">
    <source>
        <dbReference type="RefSeq" id="XP_065648591.1"/>
    </source>
</evidence>
<dbReference type="GeneID" id="136077987"/>
<evidence type="ECO:0000256" key="1">
    <source>
        <dbReference type="SAM" id="Coils"/>
    </source>
</evidence>